<accession>A0ABS4XIY4</accession>
<gene>
    <name evidence="1" type="ORF">JOF47_003941</name>
</gene>
<sequence length="599" mass="66032">MEDLEKARAAAEWKALASAIAGQPMMRLSKDGGRNYFTKNTRPISPALPSFPAAVMVTGKDGCVSAFCLDFDSGRGDVAADVSELKSLLTKCGLRWIEDTSPSGGIHVYIPWRNRVDFTTARECVEALAKRFQSLDPSPHQSVYSGCIRVPGSPWKRGGYQTLTQPLSVAVDVAMLPNPSPGLVALRTELSPELAVLREAIPEPTTPPGAKNAISDRTMLRSEAEQMGRHGTFDTSRYNSPSEARQAVLASAAGSGWSLTDVQKRMHEGTWAGLAGFYARYTPSQRAKALKRDWLKAEAFCAKKANVSPAGKNGRKYDTSRINTQGGLGVKDLTTHQYLRSWERALNAYERTHLRSREGISLRFLLRALLEAAHKKDSPVLEFGVRSYALATGTHQATVARQLRLLASGSTPLIRQAGEGRGRHADAYELVIPDEYAVIAETMTWKKGKTHALRPVFRELGQVAALVYEAVEKSEGDLNTPRIARETGLSPTSTKDALEMLYAWQLISRTDSGWAVASPSKLRTLAEYFGVLEAIAAQYAAHRQQRAQWHAWLDNRTNAFGSLALITDDYEYADEDIPFWPDYEDHQTTLGSLTMRRTA</sequence>
<evidence type="ECO:0008006" key="3">
    <source>
        <dbReference type="Google" id="ProtNLM"/>
    </source>
</evidence>
<keyword evidence="2" id="KW-1185">Reference proteome</keyword>
<comment type="caution">
    <text evidence="1">The sequence shown here is derived from an EMBL/GenBank/DDBJ whole genome shotgun (WGS) entry which is preliminary data.</text>
</comment>
<protein>
    <recommendedName>
        <fullName evidence="3">MarR family transcriptional regulator</fullName>
    </recommendedName>
</protein>
<organism evidence="1 2">
    <name type="scientific">Paeniglutamicibacter kerguelensis</name>
    <dbReference type="NCBI Taxonomy" id="254788"/>
    <lineage>
        <taxon>Bacteria</taxon>
        <taxon>Bacillati</taxon>
        <taxon>Actinomycetota</taxon>
        <taxon>Actinomycetes</taxon>
        <taxon>Micrococcales</taxon>
        <taxon>Micrococcaceae</taxon>
        <taxon>Paeniglutamicibacter</taxon>
    </lineage>
</organism>
<evidence type="ECO:0000313" key="2">
    <source>
        <dbReference type="Proteomes" id="UP001296993"/>
    </source>
</evidence>
<dbReference type="Gene3D" id="3.90.920.10">
    <property type="entry name" value="DNA primase, PRIM domain"/>
    <property type="match status" value="1"/>
</dbReference>
<proteinExistence type="predicted"/>
<dbReference type="Proteomes" id="UP001296993">
    <property type="component" value="Unassembled WGS sequence"/>
</dbReference>
<dbReference type="RefSeq" id="WP_210001923.1">
    <property type="nucleotide sequence ID" value="NZ_BAAAJY010000001.1"/>
</dbReference>
<evidence type="ECO:0000313" key="1">
    <source>
        <dbReference type="EMBL" id="MBP2388368.1"/>
    </source>
</evidence>
<reference evidence="1 2" key="1">
    <citation type="submission" date="2021-03" db="EMBL/GenBank/DDBJ databases">
        <title>Sequencing the genomes of 1000 actinobacteria strains.</title>
        <authorList>
            <person name="Klenk H.-P."/>
        </authorList>
    </citation>
    <scope>NUCLEOTIDE SEQUENCE [LARGE SCALE GENOMIC DNA]</scope>
    <source>
        <strain evidence="1 2">DSM 15797</strain>
    </source>
</reference>
<name>A0ABS4XIY4_9MICC</name>
<dbReference type="EMBL" id="JAGIOF010000003">
    <property type="protein sequence ID" value="MBP2388368.1"/>
    <property type="molecule type" value="Genomic_DNA"/>
</dbReference>